<dbReference type="EMBL" id="WIXE01011449">
    <property type="protein sequence ID" value="KAK5976739.1"/>
    <property type="molecule type" value="Genomic_DNA"/>
</dbReference>
<protein>
    <submittedName>
        <fullName evidence="1">Uncharacterized protein</fullName>
    </submittedName>
</protein>
<organism evidence="1 2">
    <name type="scientific">Trichostrongylus colubriformis</name>
    <name type="common">Black scour worm</name>
    <dbReference type="NCBI Taxonomy" id="6319"/>
    <lineage>
        <taxon>Eukaryota</taxon>
        <taxon>Metazoa</taxon>
        <taxon>Ecdysozoa</taxon>
        <taxon>Nematoda</taxon>
        <taxon>Chromadorea</taxon>
        <taxon>Rhabditida</taxon>
        <taxon>Rhabditina</taxon>
        <taxon>Rhabditomorpha</taxon>
        <taxon>Strongyloidea</taxon>
        <taxon>Trichostrongylidae</taxon>
        <taxon>Trichostrongylus</taxon>
    </lineage>
</organism>
<reference evidence="1 2" key="1">
    <citation type="submission" date="2019-10" db="EMBL/GenBank/DDBJ databases">
        <title>Assembly and Annotation for the nematode Trichostrongylus colubriformis.</title>
        <authorList>
            <person name="Martin J."/>
        </authorList>
    </citation>
    <scope>NUCLEOTIDE SEQUENCE [LARGE SCALE GENOMIC DNA]</scope>
    <source>
        <strain evidence="1">G859</strain>
        <tissue evidence="1">Whole worm</tissue>
    </source>
</reference>
<gene>
    <name evidence="1" type="ORF">GCK32_020463</name>
</gene>
<sequence>MIEMKGSRDATADLDKSSWRYVWRIILDTEKCCNITYYHIGTWRAAKFRLAVKKDESISDYVESGKIFLPNFHTRSINFHVDYEENSRVHLRWPLYCFDTNAYKYRLV</sequence>
<accession>A0AAN8IJ92</accession>
<keyword evidence="2" id="KW-1185">Reference proteome</keyword>
<name>A0AAN8IJ92_TRICO</name>
<evidence type="ECO:0000313" key="1">
    <source>
        <dbReference type="EMBL" id="KAK5976739.1"/>
    </source>
</evidence>
<evidence type="ECO:0000313" key="2">
    <source>
        <dbReference type="Proteomes" id="UP001331761"/>
    </source>
</evidence>
<comment type="caution">
    <text evidence="1">The sequence shown here is derived from an EMBL/GenBank/DDBJ whole genome shotgun (WGS) entry which is preliminary data.</text>
</comment>
<dbReference type="Proteomes" id="UP001331761">
    <property type="component" value="Unassembled WGS sequence"/>
</dbReference>
<dbReference type="AlphaFoldDB" id="A0AAN8IJ92"/>
<proteinExistence type="predicted"/>